<gene>
    <name evidence="2" type="ORF">Pcinc_035851</name>
</gene>
<proteinExistence type="predicted"/>
<dbReference type="PROSITE" id="PS51029">
    <property type="entry name" value="MADF"/>
    <property type="match status" value="1"/>
</dbReference>
<dbReference type="PANTHER" id="PTHR21505:SF12">
    <property type="entry name" value="MADF DOMAIN-CONTAINING PROTEIN-RELATED"/>
    <property type="match status" value="1"/>
</dbReference>
<dbReference type="PANTHER" id="PTHR21505">
    <property type="entry name" value="MADF DOMAIN-CONTAINING PROTEIN-RELATED"/>
    <property type="match status" value="1"/>
</dbReference>
<sequence>MSKMTSNEKWKWDNDETMSLIQQYERFPELWNVSLIQYRNKEKKPSAIKEIAKTLNIPESEITRKWHNLRCQMNSETKKIKKKKSVLGTDDVTVKSMWEFYDAVHLMIRGCNTTQGNTTSVNMNVSSSANLVNDAIT</sequence>
<dbReference type="SMART" id="SM00595">
    <property type="entry name" value="MADF"/>
    <property type="match status" value="1"/>
</dbReference>
<organism evidence="2 3">
    <name type="scientific">Petrolisthes cinctipes</name>
    <name type="common">Flat porcelain crab</name>
    <dbReference type="NCBI Taxonomy" id="88211"/>
    <lineage>
        <taxon>Eukaryota</taxon>
        <taxon>Metazoa</taxon>
        <taxon>Ecdysozoa</taxon>
        <taxon>Arthropoda</taxon>
        <taxon>Crustacea</taxon>
        <taxon>Multicrustacea</taxon>
        <taxon>Malacostraca</taxon>
        <taxon>Eumalacostraca</taxon>
        <taxon>Eucarida</taxon>
        <taxon>Decapoda</taxon>
        <taxon>Pleocyemata</taxon>
        <taxon>Anomura</taxon>
        <taxon>Galatheoidea</taxon>
        <taxon>Porcellanidae</taxon>
        <taxon>Petrolisthes</taxon>
    </lineage>
</organism>
<accession>A0AAE1EP60</accession>
<protein>
    <recommendedName>
        <fullName evidence="1">MADF domain-containing protein</fullName>
    </recommendedName>
</protein>
<evidence type="ECO:0000259" key="1">
    <source>
        <dbReference type="PROSITE" id="PS51029"/>
    </source>
</evidence>
<dbReference type="AlphaFoldDB" id="A0AAE1EP60"/>
<dbReference type="InterPro" id="IPR006578">
    <property type="entry name" value="MADF-dom"/>
</dbReference>
<keyword evidence="3" id="KW-1185">Reference proteome</keyword>
<evidence type="ECO:0000313" key="2">
    <source>
        <dbReference type="EMBL" id="KAK3857925.1"/>
    </source>
</evidence>
<dbReference type="Proteomes" id="UP001286313">
    <property type="component" value="Unassembled WGS sequence"/>
</dbReference>
<dbReference type="Pfam" id="PF10545">
    <property type="entry name" value="MADF_DNA_bdg"/>
    <property type="match status" value="1"/>
</dbReference>
<reference evidence="2" key="1">
    <citation type="submission" date="2023-10" db="EMBL/GenBank/DDBJ databases">
        <title>Genome assemblies of two species of porcelain crab, Petrolisthes cinctipes and Petrolisthes manimaculis (Anomura: Porcellanidae).</title>
        <authorList>
            <person name="Angst P."/>
        </authorList>
    </citation>
    <scope>NUCLEOTIDE SEQUENCE</scope>
    <source>
        <strain evidence="2">PB745_01</strain>
        <tissue evidence="2">Gill</tissue>
    </source>
</reference>
<evidence type="ECO:0000313" key="3">
    <source>
        <dbReference type="Proteomes" id="UP001286313"/>
    </source>
</evidence>
<dbReference type="EMBL" id="JAWQEG010005467">
    <property type="protein sequence ID" value="KAK3857925.1"/>
    <property type="molecule type" value="Genomic_DNA"/>
</dbReference>
<comment type="caution">
    <text evidence="2">The sequence shown here is derived from an EMBL/GenBank/DDBJ whole genome shotgun (WGS) entry which is preliminary data.</text>
</comment>
<name>A0AAE1EP60_PETCI</name>
<feature type="domain" description="MADF" evidence="1">
    <location>
        <begin position="19"/>
        <end position="112"/>
    </location>
</feature>